<accession>A0AAE3WB28</accession>
<evidence type="ECO:0000259" key="6">
    <source>
        <dbReference type="Pfam" id="PF00535"/>
    </source>
</evidence>
<proteinExistence type="predicted"/>
<dbReference type="GO" id="GO:0016757">
    <property type="term" value="F:glycosyltransferase activity"/>
    <property type="evidence" value="ECO:0007669"/>
    <property type="project" value="UniProtKB-KW"/>
</dbReference>
<evidence type="ECO:0000256" key="5">
    <source>
        <dbReference type="ARBA" id="ARBA00023136"/>
    </source>
</evidence>
<sequence length="282" mass="30563">MSVIVPASNEAALIGRCLEAMQASDPKPGAGSGSLPLPLPVEVIVVANGCDDNTAAIARRHATRFQAMGWDFKVLELGAVGKTGALNAGDTDAKFGTRVYVDADVVVSQPLLDQVGRALQVQRPVFVSGQVMIAPPKSSISKLYASIYRRVPFMSQGVPGCGFFAVNEPGRRRWRDWPKIISDDTFARLCFAPKERVSVEAGYYWPIVEGFANLVRVRARQNAGVREVARKYPRLMQNDDKPRLGAGGLLRLALGNPPGFAVYAGVALATRLRRDDGWARGR</sequence>
<evidence type="ECO:0000256" key="3">
    <source>
        <dbReference type="ARBA" id="ARBA00022676"/>
    </source>
</evidence>
<organism evidence="7 8">
    <name type="scientific">Marimonas arenosa</name>
    <dbReference type="NCBI Taxonomy" id="1795305"/>
    <lineage>
        <taxon>Bacteria</taxon>
        <taxon>Pseudomonadati</taxon>
        <taxon>Pseudomonadota</taxon>
        <taxon>Alphaproteobacteria</taxon>
        <taxon>Rhodobacterales</taxon>
        <taxon>Paracoccaceae</taxon>
        <taxon>Marimonas</taxon>
    </lineage>
</organism>
<dbReference type="AlphaFoldDB" id="A0AAE3WB28"/>
<comment type="subcellular location">
    <subcellularLocation>
        <location evidence="1">Cell membrane</location>
    </subcellularLocation>
</comment>
<name>A0AAE3WB28_9RHOB</name>
<dbReference type="PANTHER" id="PTHR43646:SF2">
    <property type="entry name" value="GLYCOSYLTRANSFERASE 2-LIKE DOMAIN-CONTAINING PROTEIN"/>
    <property type="match status" value="1"/>
</dbReference>
<keyword evidence="4 7" id="KW-0808">Transferase</keyword>
<reference evidence="7" key="1">
    <citation type="submission" date="2022-07" db="EMBL/GenBank/DDBJ databases">
        <authorList>
            <person name="Otstavnykh N."/>
            <person name="Isaeva M."/>
            <person name="Bystritskaya E."/>
        </authorList>
    </citation>
    <scope>NUCLEOTIDE SEQUENCE</scope>
    <source>
        <strain evidence="7">KCTC 52189</strain>
    </source>
</reference>
<evidence type="ECO:0000313" key="8">
    <source>
        <dbReference type="Proteomes" id="UP001226762"/>
    </source>
</evidence>
<dbReference type="Gene3D" id="3.90.550.10">
    <property type="entry name" value="Spore Coat Polysaccharide Biosynthesis Protein SpsA, Chain A"/>
    <property type="match status" value="1"/>
</dbReference>
<dbReference type="RefSeq" id="WP_306734601.1">
    <property type="nucleotide sequence ID" value="NZ_JANHAX010000001.1"/>
</dbReference>
<gene>
    <name evidence="7" type="ORF">NO357_05510</name>
</gene>
<dbReference type="PANTHER" id="PTHR43646">
    <property type="entry name" value="GLYCOSYLTRANSFERASE"/>
    <property type="match status" value="1"/>
</dbReference>
<keyword evidence="3 7" id="KW-0328">Glycosyltransferase</keyword>
<dbReference type="GO" id="GO:0005886">
    <property type="term" value="C:plasma membrane"/>
    <property type="evidence" value="ECO:0007669"/>
    <property type="project" value="UniProtKB-SubCell"/>
</dbReference>
<dbReference type="EC" id="2.4.-.-" evidence="7"/>
<dbReference type="InterPro" id="IPR029044">
    <property type="entry name" value="Nucleotide-diphossugar_trans"/>
</dbReference>
<evidence type="ECO:0000256" key="4">
    <source>
        <dbReference type="ARBA" id="ARBA00022679"/>
    </source>
</evidence>
<keyword evidence="8" id="KW-1185">Reference proteome</keyword>
<protein>
    <submittedName>
        <fullName evidence="7">Glycosyltransferase</fullName>
        <ecNumber evidence="7">2.4.-.-</ecNumber>
    </submittedName>
</protein>
<evidence type="ECO:0000313" key="7">
    <source>
        <dbReference type="EMBL" id="MDQ2089354.1"/>
    </source>
</evidence>
<dbReference type="Proteomes" id="UP001226762">
    <property type="component" value="Unassembled WGS sequence"/>
</dbReference>
<dbReference type="Pfam" id="PF00535">
    <property type="entry name" value="Glycos_transf_2"/>
    <property type="match status" value="1"/>
</dbReference>
<dbReference type="EMBL" id="JANHAX010000001">
    <property type="protein sequence ID" value="MDQ2089354.1"/>
    <property type="molecule type" value="Genomic_DNA"/>
</dbReference>
<comment type="caution">
    <text evidence="7">The sequence shown here is derived from an EMBL/GenBank/DDBJ whole genome shotgun (WGS) entry which is preliminary data.</text>
</comment>
<keyword evidence="5" id="KW-0472">Membrane</keyword>
<evidence type="ECO:0000256" key="2">
    <source>
        <dbReference type="ARBA" id="ARBA00022475"/>
    </source>
</evidence>
<feature type="domain" description="Glycosyltransferase 2-like" evidence="6">
    <location>
        <begin position="2"/>
        <end position="139"/>
    </location>
</feature>
<dbReference type="SUPFAM" id="SSF53448">
    <property type="entry name" value="Nucleotide-diphospho-sugar transferases"/>
    <property type="match status" value="1"/>
</dbReference>
<evidence type="ECO:0000256" key="1">
    <source>
        <dbReference type="ARBA" id="ARBA00004236"/>
    </source>
</evidence>
<dbReference type="InterPro" id="IPR001173">
    <property type="entry name" value="Glyco_trans_2-like"/>
</dbReference>
<keyword evidence="2" id="KW-1003">Cell membrane</keyword>
<reference evidence="7" key="2">
    <citation type="submission" date="2023-02" db="EMBL/GenBank/DDBJ databases">
        <title>'Rhodoalgimonas zhirmunskyi' gen. nov., isolated from a red alga.</title>
        <authorList>
            <person name="Nedashkovskaya O.I."/>
            <person name="Otstavnykh N.Y."/>
            <person name="Bystritskaya E.P."/>
            <person name="Balabanova L.A."/>
            <person name="Isaeva M.P."/>
        </authorList>
    </citation>
    <scope>NUCLEOTIDE SEQUENCE</scope>
    <source>
        <strain evidence="7">KCTC 52189</strain>
    </source>
</reference>